<dbReference type="Proteomes" id="UP001209083">
    <property type="component" value="Chromosome"/>
</dbReference>
<protein>
    <submittedName>
        <fullName evidence="3">Uncharacterized protein</fullName>
    </submittedName>
</protein>
<evidence type="ECO:0000313" key="4">
    <source>
        <dbReference type="Proteomes" id="UP001209083"/>
    </source>
</evidence>
<evidence type="ECO:0000256" key="1">
    <source>
        <dbReference type="SAM" id="MobiDB-lite"/>
    </source>
</evidence>
<keyword evidence="2" id="KW-0812">Transmembrane</keyword>
<reference evidence="3 4" key="1">
    <citation type="submission" date="2023-05" db="EMBL/GenBank/DDBJ databases">
        <title>Lithophilousrod everest ZFBP1038 complete genpme.</title>
        <authorList>
            <person name="Tian M."/>
        </authorList>
    </citation>
    <scope>NUCLEOTIDE SEQUENCE [LARGE SCALE GENOMIC DNA]</scope>
    <source>
        <strain evidence="3 4">ZFBP1038</strain>
    </source>
</reference>
<keyword evidence="2" id="KW-0472">Membrane</keyword>
<gene>
    <name evidence="3" type="ORF">LWF01_13690</name>
</gene>
<accession>A0ABY8QS47</accession>
<keyword evidence="4" id="KW-1185">Reference proteome</keyword>
<proteinExistence type="predicted"/>
<sequence>MPAFYLMFAGVIGVIAAAFMPETARKPLQGSMPAVETEGEAKPWWRPRTTIR</sequence>
<feature type="region of interest" description="Disordered" evidence="1">
    <location>
        <begin position="30"/>
        <end position="52"/>
    </location>
</feature>
<keyword evidence="2" id="KW-1133">Transmembrane helix</keyword>
<evidence type="ECO:0000256" key="2">
    <source>
        <dbReference type="SAM" id="Phobius"/>
    </source>
</evidence>
<feature type="transmembrane region" description="Helical" evidence="2">
    <location>
        <begin position="6"/>
        <end position="24"/>
    </location>
</feature>
<evidence type="ECO:0000313" key="3">
    <source>
        <dbReference type="EMBL" id="WGW11139.1"/>
    </source>
</evidence>
<name>A0ABY8QS47_9MICO</name>
<dbReference type="EMBL" id="CP090958">
    <property type="protein sequence ID" value="WGW11139.1"/>
    <property type="molecule type" value="Genomic_DNA"/>
</dbReference>
<organism evidence="3 4">
    <name type="scientific">Saxibacter everestensis</name>
    <dbReference type="NCBI Taxonomy" id="2909229"/>
    <lineage>
        <taxon>Bacteria</taxon>
        <taxon>Bacillati</taxon>
        <taxon>Actinomycetota</taxon>
        <taxon>Actinomycetes</taxon>
        <taxon>Micrococcales</taxon>
        <taxon>Brevibacteriaceae</taxon>
        <taxon>Saxibacter</taxon>
    </lineage>
</organism>
<dbReference type="RefSeq" id="WP_349637922.1">
    <property type="nucleotide sequence ID" value="NZ_CP090958.1"/>
</dbReference>